<dbReference type="Pfam" id="PF02378">
    <property type="entry name" value="PTS_EIIC"/>
    <property type="match status" value="1"/>
</dbReference>
<comment type="caution">
    <text evidence="11">The sequence shown here is derived from an EMBL/GenBank/DDBJ whole genome shotgun (WGS) entry which is preliminary data.</text>
</comment>
<evidence type="ECO:0000256" key="4">
    <source>
        <dbReference type="ARBA" id="ARBA00022597"/>
    </source>
</evidence>
<evidence type="ECO:0000256" key="7">
    <source>
        <dbReference type="ARBA" id="ARBA00022989"/>
    </source>
</evidence>
<evidence type="ECO:0000256" key="2">
    <source>
        <dbReference type="ARBA" id="ARBA00022448"/>
    </source>
</evidence>
<feature type="transmembrane region" description="Helical" evidence="9">
    <location>
        <begin position="251"/>
        <end position="272"/>
    </location>
</feature>
<feature type="transmembrane region" description="Helical" evidence="9">
    <location>
        <begin position="278"/>
        <end position="296"/>
    </location>
</feature>
<evidence type="ECO:0000313" key="11">
    <source>
        <dbReference type="EMBL" id="TCU55647.1"/>
    </source>
</evidence>
<evidence type="ECO:0000313" key="12">
    <source>
        <dbReference type="Proteomes" id="UP000295773"/>
    </source>
</evidence>
<feature type="transmembrane region" description="Helical" evidence="9">
    <location>
        <begin position="216"/>
        <end position="239"/>
    </location>
</feature>
<keyword evidence="6 9" id="KW-0812">Transmembrane</keyword>
<sequence>MKDKLKEIQEALLTGVSYMLPFVISGGLLIAIGFLLGGYNIPNDVAQGGNFASTMFWLGKAAFGLMVPILGAYTAYSIADKPGIAPGMIAGWMATDPWGLNQASGFLGGLIGGIIAGYLVLLLKKIPMPMTLRSLLPTLIIPLLGVTAMGLIMVYIIGGPIAAVTNALTDMLNSLGTGNLLLLGIIQGCMLAFDMGGPCNKVAYAFALAAMDTGNYMVMGANFVGSITPPLGIAIAILVKKSKFTSSERNSLAGLLAGAAGMITEFAIPFAASDPVKVIPSLMAGSAVGCTVSYMLGLTIQAPHGGLFVAFAMNNPIYFIIAAVVGAIVTAALLVVLKKDVPAEEVEAE</sequence>
<dbReference type="Proteomes" id="UP000295773">
    <property type="component" value="Unassembled WGS sequence"/>
</dbReference>
<name>A0A4R3T4L4_9FIRM</name>
<evidence type="ECO:0000259" key="10">
    <source>
        <dbReference type="PROSITE" id="PS51104"/>
    </source>
</evidence>
<proteinExistence type="predicted"/>
<dbReference type="GO" id="GO:0008982">
    <property type="term" value="F:protein-N(PI)-phosphohistidine-sugar phosphotransferase activity"/>
    <property type="evidence" value="ECO:0007669"/>
    <property type="project" value="InterPro"/>
</dbReference>
<dbReference type="PANTHER" id="PTHR30505:SF0">
    <property type="entry name" value="FRUCTOSE-LIKE PTS SYSTEM EIIBC COMPONENT-RELATED"/>
    <property type="match status" value="1"/>
</dbReference>
<keyword evidence="8 9" id="KW-0472">Membrane</keyword>
<dbReference type="InterPro" id="IPR013014">
    <property type="entry name" value="PTS_EIIC_2"/>
</dbReference>
<feature type="transmembrane region" description="Helical" evidence="9">
    <location>
        <begin position="317"/>
        <end position="337"/>
    </location>
</feature>
<evidence type="ECO:0000256" key="6">
    <source>
        <dbReference type="ARBA" id="ARBA00022692"/>
    </source>
</evidence>
<comment type="subcellular location">
    <subcellularLocation>
        <location evidence="1">Cell inner membrane</location>
        <topology evidence="1">Multi-pass membrane protein</topology>
    </subcellularLocation>
</comment>
<dbReference type="PROSITE" id="PS51104">
    <property type="entry name" value="PTS_EIIC_TYPE_2"/>
    <property type="match status" value="1"/>
</dbReference>
<keyword evidence="4" id="KW-0762">Sugar transport</keyword>
<dbReference type="RefSeq" id="WP_008689365.1">
    <property type="nucleotide sequence ID" value="NZ_AP024510.1"/>
</dbReference>
<organism evidence="11 12">
    <name type="scientific">Longicatena caecimuris</name>
    <dbReference type="NCBI Taxonomy" id="1796635"/>
    <lineage>
        <taxon>Bacteria</taxon>
        <taxon>Bacillati</taxon>
        <taxon>Bacillota</taxon>
        <taxon>Erysipelotrichia</taxon>
        <taxon>Erysipelotrichales</taxon>
        <taxon>Erysipelotrichaceae</taxon>
        <taxon>Longicatena</taxon>
    </lineage>
</organism>
<feature type="transmembrane region" description="Helical" evidence="9">
    <location>
        <begin position="135"/>
        <end position="158"/>
    </location>
</feature>
<dbReference type="InterPro" id="IPR006327">
    <property type="entry name" value="PTS_IIC_fruc"/>
</dbReference>
<dbReference type="GO" id="GO:0090563">
    <property type="term" value="F:protein-phosphocysteine-sugar phosphotransferase activity"/>
    <property type="evidence" value="ECO:0007669"/>
    <property type="project" value="TreeGrafter"/>
</dbReference>
<dbReference type="GO" id="GO:0005886">
    <property type="term" value="C:plasma membrane"/>
    <property type="evidence" value="ECO:0007669"/>
    <property type="project" value="UniProtKB-SubCell"/>
</dbReference>
<keyword evidence="2" id="KW-0813">Transport</keyword>
<accession>A0A4R3T4L4</accession>
<evidence type="ECO:0000256" key="5">
    <source>
        <dbReference type="ARBA" id="ARBA00022683"/>
    </source>
</evidence>
<feature type="domain" description="PTS EIIC type-2" evidence="10">
    <location>
        <begin position="8"/>
        <end position="347"/>
    </location>
</feature>
<dbReference type="InterPro" id="IPR003352">
    <property type="entry name" value="PTS_EIIC"/>
</dbReference>
<dbReference type="GeneID" id="73795058"/>
<dbReference type="GO" id="GO:0005351">
    <property type="term" value="F:carbohydrate:proton symporter activity"/>
    <property type="evidence" value="ECO:0007669"/>
    <property type="project" value="InterPro"/>
</dbReference>
<evidence type="ECO:0000256" key="1">
    <source>
        <dbReference type="ARBA" id="ARBA00004429"/>
    </source>
</evidence>
<feature type="transmembrane region" description="Helical" evidence="9">
    <location>
        <begin position="56"/>
        <end position="76"/>
    </location>
</feature>
<keyword evidence="5" id="KW-0598">Phosphotransferase system</keyword>
<evidence type="ECO:0000256" key="3">
    <source>
        <dbReference type="ARBA" id="ARBA00022475"/>
    </source>
</evidence>
<dbReference type="GO" id="GO:0009401">
    <property type="term" value="P:phosphoenolpyruvate-dependent sugar phosphotransferase system"/>
    <property type="evidence" value="ECO:0007669"/>
    <property type="project" value="UniProtKB-KW"/>
</dbReference>
<dbReference type="AlphaFoldDB" id="A0A4R3T4L4"/>
<evidence type="ECO:0000256" key="8">
    <source>
        <dbReference type="ARBA" id="ARBA00023136"/>
    </source>
</evidence>
<protein>
    <submittedName>
        <fullName evidence="11">PTS system fructose-specific IIC component</fullName>
    </submittedName>
</protein>
<gene>
    <name evidence="11" type="ORF">EDD61_12211</name>
</gene>
<dbReference type="EMBL" id="SMBP01000022">
    <property type="protein sequence ID" value="TCU55647.1"/>
    <property type="molecule type" value="Genomic_DNA"/>
</dbReference>
<feature type="transmembrane region" description="Helical" evidence="9">
    <location>
        <begin position="106"/>
        <end position="123"/>
    </location>
</feature>
<dbReference type="PANTHER" id="PTHR30505">
    <property type="entry name" value="FRUCTOSE-LIKE PERMEASE"/>
    <property type="match status" value="1"/>
</dbReference>
<evidence type="ECO:0000256" key="9">
    <source>
        <dbReference type="SAM" id="Phobius"/>
    </source>
</evidence>
<keyword evidence="12" id="KW-1185">Reference proteome</keyword>
<keyword evidence="7 9" id="KW-1133">Transmembrane helix</keyword>
<feature type="transmembrane region" description="Helical" evidence="9">
    <location>
        <begin position="12"/>
        <end position="36"/>
    </location>
</feature>
<dbReference type="InterPro" id="IPR050864">
    <property type="entry name" value="Bacterial_PTS_Sugar_Transport"/>
</dbReference>
<reference evidence="11 12" key="1">
    <citation type="submission" date="2019-03" db="EMBL/GenBank/DDBJ databases">
        <title>Genomic Encyclopedia of Type Strains, Phase IV (KMG-IV): sequencing the most valuable type-strain genomes for metagenomic binning, comparative biology and taxonomic classification.</title>
        <authorList>
            <person name="Goeker M."/>
        </authorList>
    </citation>
    <scope>NUCLEOTIDE SEQUENCE [LARGE SCALE GENOMIC DNA]</scope>
    <source>
        <strain evidence="11 12">DSM 29481</strain>
    </source>
</reference>
<dbReference type="NCBIfam" id="TIGR01427">
    <property type="entry name" value="PTS_IIC_fructo"/>
    <property type="match status" value="1"/>
</dbReference>
<keyword evidence="3" id="KW-1003">Cell membrane</keyword>